<dbReference type="GO" id="GO:0016926">
    <property type="term" value="P:protein desumoylation"/>
    <property type="evidence" value="ECO:0000318"/>
    <property type="project" value="GO_Central"/>
</dbReference>
<accession>A0A9R1WC72</accession>
<dbReference type="Gene3D" id="3.40.395.10">
    <property type="entry name" value="Adenoviral Proteinase, Chain A"/>
    <property type="match status" value="1"/>
</dbReference>
<dbReference type="SUPFAM" id="SSF54001">
    <property type="entry name" value="Cysteine proteinases"/>
    <property type="match status" value="1"/>
</dbReference>
<dbReference type="Gramene" id="rna-gnl|WGS:NBSK|LSAT_2X12560_mrna">
    <property type="protein sequence ID" value="cds-PLY81276.1"/>
    <property type="gene ID" value="gene-LSAT_2X12560"/>
</dbReference>
<dbReference type="EMBL" id="NBSK02000002">
    <property type="protein sequence ID" value="KAJ0222470.1"/>
    <property type="molecule type" value="Genomic_DNA"/>
</dbReference>
<evidence type="ECO:0000313" key="1">
    <source>
        <dbReference type="EMBL" id="KAJ0222470.1"/>
    </source>
</evidence>
<proteinExistence type="predicted"/>
<protein>
    <recommendedName>
        <fullName evidence="3">Ubiquitin-like protease family profile domain-containing protein</fullName>
    </recommendedName>
</protein>
<dbReference type="GO" id="GO:0016929">
    <property type="term" value="F:deSUMOylase activity"/>
    <property type="evidence" value="ECO:0000318"/>
    <property type="project" value="GO_Central"/>
</dbReference>
<organism evidence="1 2">
    <name type="scientific">Lactuca sativa</name>
    <name type="common">Garden lettuce</name>
    <dbReference type="NCBI Taxonomy" id="4236"/>
    <lineage>
        <taxon>Eukaryota</taxon>
        <taxon>Viridiplantae</taxon>
        <taxon>Streptophyta</taxon>
        <taxon>Embryophyta</taxon>
        <taxon>Tracheophyta</taxon>
        <taxon>Spermatophyta</taxon>
        <taxon>Magnoliopsida</taxon>
        <taxon>eudicotyledons</taxon>
        <taxon>Gunneridae</taxon>
        <taxon>Pentapetalae</taxon>
        <taxon>asterids</taxon>
        <taxon>campanulids</taxon>
        <taxon>Asterales</taxon>
        <taxon>Asteraceae</taxon>
        <taxon>Cichorioideae</taxon>
        <taxon>Cichorieae</taxon>
        <taxon>Lactucinae</taxon>
        <taxon>Lactuca</taxon>
    </lineage>
</organism>
<comment type="caution">
    <text evidence="1">The sequence shown here is derived from an EMBL/GenBank/DDBJ whole genome shotgun (WGS) entry which is preliminary data.</text>
</comment>
<keyword evidence="2" id="KW-1185">Reference proteome</keyword>
<reference evidence="1 2" key="1">
    <citation type="journal article" date="2017" name="Nat. Commun.">
        <title>Genome assembly with in vitro proximity ligation data and whole-genome triplication in lettuce.</title>
        <authorList>
            <person name="Reyes-Chin-Wo S."/>
            <person name="Wang Z."/>
            <person name="Yang X."/>
            <person name="Kozik A."/>
            <person name="Arikit S."/>
            <person name="Song C."/>
            <person name="Xia L."/>
            <person name="Froenicke L."/>
            <person name="Lavelle D.O."/>
            <person name="Truco M.J."/>
            <person name="Xia R."/>
            <person name="Zhu S."/>
            <person name="Xu C."/>
            <person name="Xu H."/>
            <person name="Xu X."/>
            <person name="Cox K."/>
            <person name="Korf I."/>
            <person name="Meyers B.C."/>
            <person name="Michelmore R.W."/>
        </authorList>
    </citation>
    <scope>NUCLEOTIDE SEQUENCE [LARGE SCALE GENOMIC DNA]</scope>
    <source>
        <strain evidence="2">cv. Salinas</strain>
        <tissue evidence="1">Seedlings</tissue>
    </source>
</reference>
<gene>
    <name evidence="1" type="ORF">LSAT_V11C200055310</name>
</gene>
<sequence length="338" mass="39886">MSREYAEFVNRSGRKSFQNTPPSKMEIPIPLSVVPFNNEEKGFNRRGDRPRMKSEYLKSPYIIRAVDITKGVPRQEKHAAEWIFSLQGEPNDIVFHTLDGFFAEMFHMESFFPTCELFGHVIDCWSQVLNLDEKSLLKDKFIENMLLSIEDMDASLRYVGLLFLPVVRSFHIFLFVINLQHPEFVIIDNNKVDDHIDKRYGQLPKIIKKYILDYLESQNHPKTEMFSHVMPHRLEMPWRTINNHTDCGVFTMRHMETCMGGSMNEFKVGLKNESPAQDDQLVKLRKKYLYKMITLEYNVQKDYVLQKVDEFHKIPSRQRSELLAIAKEQIHTRLDDFS</sequence>
<evidence type="ECO:0000313" key="2">
    <source>
        <dbReference type="Proteomes" id="UP000235145"/>
    </source>
</evidence>
<dbReference type="AlphaFoldDB" id="A0A9R1WC72"/>
<dbReference type="Proteomes" id="UP000235145">
    <property type="component" value="Unassembled WGS sequence"/>
</dbReference>
<dbReference type="GO" id="GO:0005634">
    <property type="term" value="C:nucleus"/>
    <property type="evidence" value="ECO:0000318"/>
    <property type="project" value="GO_Central"/>
</dbReference>
<dbReference type="InterPro" id="IPR038765">
    <property type="entry name" value="Papain-like_cys_pep_sf"/>
</dbReference>
<name>A0A9R1WC72_LACSA</name>
<evidence type="ECO:0008006" key="3">
    <source>
        <dbReference type="Google" id="ProtNLM"/>
    </source>
</evidence>